<reference evidence="1" key="1">
    <citation type="submission" date="2020-07" db="EMBL/GenBank/DDBJ databases">
        <title>Ethylene signaling mediates host invasion by parasitic plants.</title>
        <authorList>
            <person name="Yoshida S."/>
        </authorList>
    </citation>
    <scope>NUCLEOTIDE SEQUENCE</scope>
    <source>
        <strain evidence="1">Okayama</strain>
    </source>
</reference>
<keyword evidence="2" id="KW-1185">Reference proteome</keyword>
<dbReference type="Gene3D" id="2.40.10.120">
    <property type="match status" value="1"/>
</dbReference>
<dbReference type="PANTHER" id="PTHR43019:SF23">
    <property type="entry name" value="PROTEASE DO-LIKE 5, CHLOROPLASTIC"/>
    <property type="match status" value="1"/>
</dbReference>
<evidence type="ECO:0000313" key="2">
    <source>
        <dbReference type="Proteomes" id="UP000653305"/>
    </source>
</evidence>
<dbReference type="PANTHER" id="PTHR43019">
    <property type="entry name" value="SERINE ENDOPROTEASE DEGS"/>
    <property type="match status" value="1"/>
</dbReference>
<comment type="caution">
    <text evidence="1">The sequence shown here is derived from an EMBL/GenBank/DDBJ whole genome shotgun (WGS) entry which is preliminary data.</text>
</comment>
<dbReference type="Pfam" id="PF13365">
    <property type="entry name" value="Trypsin_2"/>
    <property type="match status" value="1"/>
</dbReference>
<evidence type="ECO:0000313" key="1">
    <source>
        <dbReference type="EMBL" id="GFP79432.1"/>
    </source>
</evidence>
<dbReference type="InterPro" id="IPR009003">
    <property type="entry name" value="Peptidase_S1_PA"/>
</dbReference>
<proteinExistence type="predicted"/>
<protein>
    <recommendedName>
        <fullName evidence="3">Serine protease</fullName>
    </recommendedName>
</protein>
<dbReference type="SUPFAM" id="SSF50494">
    <property type="entry name" value="Trypsin-like serine proteases"/>
    <property type="match status" value="1"/>
</dbReference>
<dbReference type="AlphaFoldDB" id="A0A830B1U5"/>
<dbReference type="OrthoDB" id="905120at2759"/>
<evidence type="ECO:0008006" key="3">
    <source>
        <dbReference type="Google" id="ProtNLM"/>
    </source>
</evidence>
<accession>A0A830B1U5</accession>
<sequence length="318" mass="35026">MASSLQPLKRVLRSSSSSSALKYASTRGFCQPSSRCLLKQLDSYLQDIQKSLSPSVVSLESSFFTLADDREIHHSRRRGTGVFVEPNLIVTSAHVVGRVTTFYESKAVQKTDRFEHGCIRHRSFIGNTVAHTIDGKMLKTKPLAVNFANDLAVLKVVKPGGPFPPHRALSSSVPRKDDILMAISHRQNSESVIVLGNVRAIGDRAVRTKAPWPLDDELGWMEHDWFAFGGGKPPINCGEKVTGSITKVTGSPWFNLHSEVVGIASWEVKDEPAHFSVGFAVPSLYIRTVLNYAKTKGPEDPIVMDRWIDAHVAPGIDN</sequence>
<organism evidence="1 2">
    <name type="scientific">Phtheirospermum japonicum</name>
    <dbReference type="NCBI Taxonomy" id="374723"/>
    <lineage>
        <taxon>Eukaryota</taxon>
        <taxon>Viridiplantae</taxon>
        <taxon>Streptophyta</taxon>
        <taxon>Embryophyta</taxon>
        <taxon>Tracheophyta</taxon>
        <taxon>Spermatophyta</taxon>
        <taxon>Magnoliopsida</taxon>
        <taxon>eudicotyledons</taxon>
        <taxon>Gunneridae</taxon>
        <taxon>Pentapetalae</taxon>
        <taxon>asterids</taxon>
        <taxon>lamiids</taxon>
        <taxon>Lamiales</taxon>
        <taxon>Orobanchaceae</taxon>
        <taxon>Orobanchaceae incertae sedis</taxon>
        <taxon>Phtheirospermum</taxon>
    </lineage>
</organism>
<gene>
    <name evidence="1" type="ORF">PHJA_000086700</name>
</gene>
<name>A0A830B1U5_9LAMI</name>
<dbReference type="EMBL" id="BMAC01000008">
    <property type="protein sequence ID" value="GFP79432.1"/>
    <property type="molecule type" value="Genomic_DNA"/>
</dbReference>
<dbReference type="Proteomes" id="UP000653305">
    <property type="component" value="Unassembled WGS sequence"/>
</dbReference>